<reference evidence="1" key="1">
    <citation type="submission" date="2018-02" db="EMBL/GenBank/DDBJ databases">
        <title>Rhizophora mucronata_Transcriptome.</title>
        <authorList>
            <person name="Meera S.P."/>
            <person name="Sreeshan A."/>
            <person name="Augustine A."/>
        </authorList>
    </citation>
    <scope>NUCLEOTIDE SEQUENCE</scope>
    <source>
        <tissue evidence="1">Leaf</tissue>
    </source>
</reference>
<organism evidence="1">
    <name type="scientific">Rhizophora mucronata</name>
    <name type="common">Asiatic mangrove</name>
    <dbReference type="NCBI Taxonomy" id="61149"/>
    <lineage>
        <taxon>Eukaryota</taxon>
        <taxon>Viridiplantae</taxon>
        <taxon>Streptophyta</taxon>
        <taxon>Embryophyta</taxon>
        <taxon>Tracheophyta</taxon>
        <taxon>Spermatophyta</taxon>
        <taxon>Magnoliopsida</taxon>
        <taxon>eudicotyledons</taxon>
        <taxon>Gunneridae</taxon>
        <taxon>Pentapetalae</taxon>
        <taxon>rosids</taxon>
        <taxon>fabids</taxon>
        <taxon>Malpighiales</taxon>
        <taxon>Rhizophoraceae</taxon>
        <taxon>Rhizophora</taxon>
    </lineage>
</organism>
<evidence type="ECO:0000313" key="1">
    <source>
        <dbReference type="EMBL" id="MBX31774.1"/>
    </source>
</evidence>
<name>A0A2P2MNG3_RHIMU</name>
<sequence length="55" mass="6510">MMEDQLLGYLIGNGLIIDRKMKPDMLPTIDLQRNKHKMFHLFHYIVGDLCKFFVA</sequence>
<protein>
    <submittedName>
        <fullName evidence="1">Uncharacterized protein</fullName>
    </submittedName>
</protein>
<accession>A0A2P2MNG3</accession>
<proteinExistence type="predicted"/>
<dbReference type="EMBL" id="GGEC01051290">
    <property type="protein sequence ID" value="MBX31774.1"/>
    <property type="molecule type" value="Transcribed_RNA"/>
</dbReference>
<dbReference type="AlphaFoldDB" id="A0A2P2MNG3"/>